<gene>
    <name evidence="1" type="ORF">AB8U03_12360</name>
</gene>
<dbReference type="InterPro" id="IPR010965">
    <property type="entry name" value="HesB-rel_seleno"/>
</dbReference>
<dbReference type="SUPFAM" id="SSF89360">
    <property type="entry name" value="HesB-like domain"/>
    <property type="match status" value="1"/>
</dbReference>
<name>A0ABV4BTD9_9CLOT</name>
<comment type="caution">
    <text evidence="1">The sequence shown here is derived from an EMBL/GenBank/DDBJ whole genome shotgun (WGS) entry which is preliminary data.</text>
</comment>
<dbReference type="RefSeq" id="WP_369704867.1">
    <property type="nucleotide sequence ID" value="NZ_JBGEWD010000012.1"/>
</dbReference>
<accession>A0ABV4BTD9</accession>
<dbReference type="EMBL" id="JBGEWD010000012">
    <property type="protein sequence ID" value="MEY8000971.1"/>
    <property type="molecule type" value="Genomic_DNA"/>
</dbReference>
<sequence length="112" mass="12587">MNFIKISDIAYSEFKKFLTENNITCDVIRIYLEGMSCHGPRFNISVDNKTDNDLIQQVKDISFIVDKNLFVQFSGFIFLCGSENGLGDGKFTIAPVFNPDVSNCESCHGCEN</sequence>
<dbReference type="InterPro" id="IPR035903">
    <property type="entry name" value="HesB-like_dom_sf"/>
</dbReference>
<reference evidence="1 2" key="1">
    <citation type="submission" date="2024-08" db="EMBL/GenBank/DDBJ databases">
        <title>Clostridium lapicellarii sp. nov., and Clostridium renhuaiense sp. nov., two species isolated from the mud in a fermentation cellar used for producing sauce-flavour Chinese liquors.</title>
        <authorList>
            <person name="Yang F."/>
            <person name="Wang H."/>
            <person name="Chen L.Q."/>
            <person name="Zhou N."/>
            <person name="Lu J.J."/>
            <person name="Pu X.X."/>
            <person name="Wan B."/>
            <person name="Wang L."/>
            <person name="Liu S.J."/>
        </authorList>
    </citation>
    <scope>NUCLEOTIDE SEQUENCE [LARGE SCALE GENOMIC DNA]</scope>
    <source>
        <strain evidence="1 2">MT-5</strain>
    </source>
</reference>
<organism evidence="1 2">
    <name type="scientific">Clostridium moutaii</name>
    <dbReference type="NCBI Taxonomy" id="3240932"/>
    <lineage>
        <taxon>Bacteria</taxon>
        <taxon>Bacillati</taxon>
        <taxon>Bacillota</taxon>
        <taxon>Clostridia</taxon>
        <taxon>Eubacteriales</taxon>
        <taxon>Clostridiaceae</taxon>
        <taxon>Clostridium</taxon>
    </lineage>
</organism>
<evidence type="ECO:0000313" key="2">
    <source>
        <dbReference type="Proteomes" id="UP001564657"/>
    </source>
</evidence>
<dbReference type="Gene3D" id="2.60.300.12">
    <property type="entry name" value="HesB-like domain"/>
    <property type="match status" value="1"/>
</dbReference>
<protein>
    <submittedName>
        <fullName evidence="1">HesB-like protein</fullName>
    </submittedName>
</protein>
<keyword evidence="2" id="KW-1185">Reference proteome</keyword>
<dbReference type="Proteomes" id="UP001564657">
    <property type="component" value="Unassembled WGS sequence"/>
</dbReference>
<proteinExistence type="predicted"/>
<evidence type="ECO:0000313" key="1">
    <source>
        <dbReference type="EMBL" id="MEY8000971.1"/>
    </source>
</evidence>
<dbReference type="NCBIfam" id="TIGR01911">
    <property type="entry name" value="HesB_rel_seleno"/>
    <property type="match status" value="1"/>
</dbReference>